<dbReference type="Proteomes" id="UP001162162">
    <property type="component" value="Unassembled WGS sequence"/>
</dbReference>
<dbReference type="EMBL" id="JAPWTK010000008">
    <property type="protein sequence ID" value="KAJ8960556.1"/>
    <property type="molecule type" value="Genomic_DNA"/>
</dbReference>
<dbReference type="GO" id="GO:0031509">
    <property type="term" value="P:subtelomeric heterochromatin formation"/>
    <property type="evidence" value="ECO:0007669"/>
    <property type="project" value="InterPro"/>
</dbReference>
<dbReference type="AlphaFoldDB" id="A0AAV8Z8P0"/>
<dbReference type="PANTHER" id="PTHR12046">
    <property type="entry name" value="HISTONE ACETYLTRANSFERASE TYPE B CATALYTIC SUBUNIT"/>
    <property type="match status" value="1"/>
</dbReference>
<dbReference type="GO" id="GO:0004402">
    <property type="term" value="F:histone acetyltransferase activity"/>
    <property type="evidence" value="ECO:0007669"/>
    <property type="project" value="InterPro"/>
</dbReference>
<keyword evidence="2" id="KW-1185">Reference proteome</keyword>
<dbReference type="GO" id="GO:0000781">
    <property type="term" value="C:chromosome, telomeric region"/>
    <property type="evidence" value="ECO:0007669"/>
    <property type="project" value="GOC"/>
</dbReference>
<evidence type="ECO:0000313" key="1">
    <source>
        <dbReference type="EMBL" id="KAJ8960556.1"/>
    </source>
</evidence>
<protein>
    <submittedName>
        <fullName evidence="1">Uncharacterized protein</fullName>
    </submittedName>
</protein>
<organism evidence="1 2">
    <name type="scientific">Aromia moschata</name>
    <dbReference type="NCBI Taxonomy" id="1265417"/>
    <lineage>
        <taxon>Eukaryota</taxon>
        <taxon>Metazoa</taxon>
        <taxon>Ecdysozoa</taxon>
        <taxon>Arthropoda</taxon>
        <taxon>Hexapoda</taxon>
        <taxon>Insecta</taxon>
        <taxon>Pterygota</taxon>
        <taxon>Neoptera</taxon>
        <taxon>Endopterygota</taxon>
        <taxon>Coleoptera</taxon>
        <taxon>Polyphaga</taxon>
        <taxon>Cucujiformia</taxon>
        <taxon>Chrysomeloidea</taxon>
        <taxon>Cerambycidae</taxon>
        <taxon>Cerambycinae</taxon>
        <taxon>Callichromatini</taxon>
        <taxon>Aromia</taxon>
    </lineage>
</organism>
<dbReference type="InterPro" id="IPR017380">
    <property type="entry name" value="Hist_AcTrfase_B-typ_cat-su"/>
</dbReference>
<comment type="caution">
    <text evidence="1">The sequence shown here is derived from an EMBL/GenBank/DDBJ whole genome shotgun (WGS) entry which is preliminary data.</text>
</comment>
<accession>A0AAV8Z8P0</accession>
<gene>
    <name evidence="1" type="ORF">NQ318_013844</name>
</gene>
<name>A0AAV8Z8P0_9CUCU</name>
<evidence type="ECO:0000313" key="2">
    <source>
        <dbReference type="Proteomes" id="UP001162162"/>
    </source>
</evidence>
<dbReference type="GO" id="GO:0005634">
    <property type="term" value="C:nucleus"/>
    <property type="evidence" value="ECO:0007669"/>
    <property type="project" value="InterPro"/>
</dbReference>
<sequence length="150" mass="17719">MPEVVDITVEEPTSTFQKIRDYDDCLTVHRELDTHNINICTDDVKTIFEHMRKYKLCKRQCQRVYDILGSYKAAKTSQIAYLKYNRGVMKRITAEVEKETRGTKRLCNLERMGVTVECPDKDTIIEVVYKKYIEDIEPSLKYLQQHFVES</sequence>
<proteinExistence type="predicted"/>
<reference evidence="1" key="1">
    <citation type="journal article" date="2023" name="Insect Mol. Biol.">
        <title>Genome sequencing provides insights into the evolution of gene families encoding plant cell wall-degrading enzymes in longhorned beetles.</title>
        <authorList>
            <person name="Shin N.R."/>
            <person name="Okamura Y."/>
            <person name="Kirsch R."/>
            <person name="Pauchet Y."/>
        </authorList>
    </citation>
    <scope>NUCLEOTIDE SEQUENCE</scope>
    <source>
        <strain evidence="1">AMC_N1</strain>
    </source>
</reference>